<comment type="caution">
    <text evidence="1">The sequence shown here is derived from an EMBL/GenBank/DDBJ whole genome shotgun (WGS) entry which is preliminary data.</text>
</comment>
<proteinExistence type="predicted"/>
<dbReference type="EMBL" id="JASBAN010000001">
    <property type="protein sequence ID" value="MDI2112248.1"/>
    <property type="molecule type" value="Genomic_DNA"/>
</dbReference>
<gene>
    <name evidence="1" type="ORF">QJV33_02925</name>
</gene>
<dbReference type="Gene3D" id="3.40.630.30">
    <property type="match status" value="1"/>
</dbReference>
<dbReference type="Proteomes" id="UP001431775">
    <property type="component" value="Unassembled WGS sequence"/>
</dbReference>
<reference evidence="1" key="1">
    <citation type="submission" date="2023-05" db="EMBL/GenBank/DDBJ databases">
        <title>Whole genome sequence of Commensalibacter sp.</title>
        <authorList>
            <person name="Charoenyingcharoen P."/>
            <person name="Yukphan P."/>
        </authorList>
    </citation>
    <scope>NUCLEOTIDE SEQUENCE</scope>
    <source>
        <strain evidence="1">TBRC 10068</strain>
    </source>
</reference>
<dbReference type="RefSeq" id="WP_281461913.1">
    <property type="nucleotide sequence ID" value="NZ_JASBAN010000001.1"/>
</dbReference>
<keyword evidence="2" id="KW-1185">Reference proteome</keyword>
<evidence type="ECO:0008006" key="3">
    <source>
        <dbReference type="Google" id="ProtNLM"/>
    </source>
</evidence>
<evidence type="ECO:0000313" key="1">
    <source>
        <dbReference type="EMBL" id="MDI2112248.1"/>
    </source>
</evidence>
<dbReference type="InterPro" id="IPR016181">
    <property type="entry name" value="Acyl_CoA_acyltransferase"/>
</dbReference>
<sequence length="186" mass="21057">MDHFTSSLLPKIQIEQIASLENEDDLHSLSEALEASIIAGYHCKWTKPPPRHLVENYFKSVLLVSEKLLFTARLDGNITGICEVTTPPKQKDSSLIAATIDIFAVAPYASNTGVEERLLSKMEHTVSQLGFPIINVIIDETQKKLFQFYLQNEYQHWATHPYYQKIDGQIVKGLLLYKSFLNTSSS</sequence>
<protein>
    <recommendedName>
        <fullName evidence="3">N-acetyltransferase domain-containing protein</fullName>
    </recommendedName>
</protein>
<organism evidence="1 2">
    <name type="scientific">Commensalibacter nepenthis</name>
    <dbReference type="NCBI Taxonomy" id="3043872"/>
    <lineage>
        <taxon>Bacteria</taxon>
        <taxon>Pseudomonadati</taxon>
        <taxon>Pseudomonadota</taxon>
        <taxon>Alphaproteobacteria</taxon>
        <taxon>Acetobacterales</taxon>
        <taxon>Acetobacteraceae</taxon>
    </lineage>
</organism>
<name>A0ABT6Q7K8_9PROT</name>
<accession>A0ABT6Q7K8</accession>
<evidence type="ECO:0000313" key="2">
    <source>
        <dbReference type="Proteomes" id="UP001431775"/>
    </source>
</evidence>
<dbReference type="SUPFAM" id="SSF55729">
    <property type="entry name" value="Acyl-CoA N-acyltransferases (Nat)"/>
    <property type="match status" value="1"/>
</dbReference>